<protein>
    <submittedName>
        <fullName evidence="2">Uncharacterized protein</fullName>
    </submittedName>
</protein>
<sequence>MAAVQARNPYTDNQVKNRLAELEAPQQISVLIHFGRLLEKESDVYMSALTESRKCFAAALLKLKDRGEEKSEQARDDDVQIKSFESTTAIGNRMAEIGGTFADYLDQRSYSERKIEEAITLAQKKAVDNYKRTLAESDVNAKPNETVAAVKETEETIRSLKKNLVPDLNDAARKEQEIIVKKMTNHGRKIDAERKRQMEITKKKLNEAKGKEVGNRNGNIDTIGTMISSKNELDEMYEEDRNRQEKALEERLKGKKDGSTTNVEKSGREANLLHTSKPDKFIQS</sequence>
<gene>
    <name evidence="2" type="ORF">CDAUBV1_LOCUS5605</name>
</gene>
<evidence type="ECO:0000313" key="3">
    <source>
        <dbReference type="Proteomes" id="UP001497525"/>
    </source>
</evidence>
<dbReference type="AlphaFoldDB" id="A0AAV2T9R2"/>
<evidence type="ECO:0000313" key="2">
    <source>
        <dbReference type="EMBL" id="CAL5132764.1"/>
    </source>
</evidence>
<evidence type="ECO:0000256" key="1">
    <source>
        <dbReference type="SAM" id="MobiDB-lite"/>
    </source>
</evidence>
<feature type="compositionally biased region" description="Basic and acidic residues" evidence="1">
    <location>
        <begin position="239"/>
        <end position="258"/>
    </location>
</feature>
<organism evidence="2 3">
    <name type="scientific">Calicophoron daubneyi</name>
    <name type="common">Rumen fluke</name>
    <name type="synonym">Paramphistomum daubneyi</name>
    <dbReference type="NCBI Taxonomy" id="300641"/>
    <lineage>
        <taxon>Eukaryota</taxon>
        <taxon>Metazoa</taxon>
        <taxon>Spiralia</taxon>
        <taxon>Lophotrochozoa</taxon>
        <taxon>Platyhelminthes</taxon>
        <taxon>Trematoda</taxon>
        <taxon>Digenea</taxon>
        <taxon>Plagiorchiida</taxon>
        <taxon>Pronocephalata</taxon>
        <taxon>Paramphistomoidea</taxon>
        <taxon>Paramphistomidae</taxon>
        <taxon>Calicophoron</taxon>
    </lineage>
</organism>
<proteinExistence type="predicted"/>
<accession>A0AAV2T9R2</accession>
<reference evidence="2" key="1">
    <citation type="submission" date="2024-06" db="EMBL/GenBank/DDBJ databases">
        <authorList>
            <person name="Liu X."/>
            <person name="Lenzi L."/>
            <person name="Haldenby T S."/>
            <person name="Uol C."/>
        </authorList>
    </citation>
    <scope>NUCLEOTIDE SEQUENCE</scope>
</reference>
<comment type="caution">
    <text evidence="2">The sequence shown here is derived from an EMBL/GenBank/DDBJ whole genome shotgun (WGS) entry which is preliminary data.</text>
</comment>
<dbReference type="EMBL" id="CAXLJL010000134">
    <property type="protein sequence ID" value="CAL5132764.1"/>
    <property type="molecule type" value="Genomic_DNA"/>
</dbReference>
<dbReference type="Proteomes" id="UP001497525">
    <property type="component" value="Unassembled WGS sequence"/>
</dbReference>
<feature type="region of interest" description="Disordered" evidence="1">
    <location>
        <begin position="234"/>
        <end position="284"/>
    </location>
</feature>
<name>A0AAV2T9R2_CALDB</name>